<comment type="caution">
    <text evidence="2">The sequence shown here is derived from an EMBL/GenBank/DDBJ whole genome shotgun (WGS) entry which is preliminary data.</text>
</comment>
<evidence type="ECO:0000256" key="1">
    <source>
        <dbReference type="SAM" id="MobiDB-lite"/>
    </source>
</evidence>
<proteinExistence type="predicted"/>
<sequence length="90" mass="9999">MEWVSEDHLFYNSMTENPLLPRSLARLHYRMIESADLGRADLGHATCAHNIRSLAASLAFLRTPLGGAMRSYGDSSTSLTSGDKKWITTE</sequence>
<dbReference type="EMBL" id="VSRR010008093">
    <property type="protein sequence ID" value="MPC48076.1"/>
    <property type="molecule type" value="Genomic_DNA"/>
</dbReference>
<protein>
    <submittedName>
        <fullName evidence="2">Uncharacterized protein</fullName>
    </submittedName>
</protein>
<dbReference type="Proteomes" id="UP000324222">
    <property type="component" value="Unassembled WGS sequence"/>
</dbReference>
<gene>
    <name evidence="2" type="ORF">E2C01_041841</name>
</gene>
<dbReference type="AlphaFoldDB" id="A0A5B7FRG3"/>
<accession>A0A5B7FRG3</accession>
<evidence type="ECO:0000313" key="3">
    <source>
        <dbReference type="Proteomes" id="UP000324222"/>
    </source>
</evidence>
<name>A0A5B7FRG3_PORTR</name>
<reference evidence="2 3" key="1">
    <citation type="submission" date="2019-05" db="EMBL/GenBank/DDBJ databases">
        <title>Another draft genome of Portunus trituberculatus and its Hox gene families provides insights of decapod evolution.</title>
        <authorList>
            <person name="Jeong J.-H."/>
            <person name="Song I."/>
            <person name="Kim S."/>
            <person name="Choi T."/>
            <person name="Kim D."/>
            <person name="Ryu S."/>
            <person name="Kim W."/>
        </authorList>
    </citation>
    <scope>NUCLEOTIDE SEQUENCE [LARGE SCALE GENOMIC DNA]</scope>
    <source>
        <tissue evidence="2">Muscle</tissue>
    </source>
</reference>
<keyword evidence="3" id="KW-1185">Reference proteome</keyword>
<feature type="region of interest" description="Disordered" evidence="1">
    <location>
        <begin position="70"/>
        <end position="90"/>
    </location>
</feature>
<organism evidence="2 3">
    <name type="scientific">Portunus trituberculatus</name>
    <name type="common">Swimming crab</name>
    <name type="synonym">Neptunus trituberculatus</name>
    <dbReference type="NCBI Taxonomy" id="210409"/>
    <lineage>
        <taxon>Eukaryota</taxon>
        <taxon>Metazoa</taxon>
        <taxon>Ecdysozoa</taxon>
        <taxon>Arthropoda</taxon>
        <taxon>Crustacea</taxon>
        <taxon>Multicrustacea</taxon>
        <taxon>Malacostraca</taxon>
        <taxon>Eumalacostraca</taxon>
        <taxon>Eucarida</taxon>
        <taxon>Decapoda</taxon>
        <taxon>Pleocyemata</taxon>
        <taxon>Brachyura</taxon>
        <taxon>Eubrachyura</taxon>
        <taxon>Portunoidea</taxon>
        <taxon>Portunidae</taxon>
        <taxon>Portuninae</taxon>
        <taxon>Portunus</taxon>
    </lineage>
</organism>
<evidence type="ECO:0000313" key="2">
    <source>
        <dbReference type="EMBL" id="MPC48076.1"/>
    </source>
</evidence>